<comment type="cofactor">
    <cofactor evidence="6">
        <name>Mg(2+)</name>
        <dbReference type="ChEBI" id="CHEBI:18420"/>
    </cofactor>
    <text evidence="6">Binds 1 Mg(2+) ion per monomer.</text>
</comment>
<evidence type="ECO:0000256" key="3">
    <source>
        <dbReference type="ARBA" id="ARBA00012929"/>
    </source>
</evidence>
<dbReference type="PANTHER" id="PTHR10491:SF4">
    <property type="entry name" value="METHIONINE ADENOSYLTRANSFERASE 2 SUBUNIT BETA"/>
    <property type="match status" value="1"/>
</dbReference>
<dbReference type="Gene3D" id="3.90.25.10">
    <property type="entry name" value="UDP-galactose 4-epimerase, domain 1"/>
    <property type="match status" value="1"/>
</dbReference>
<dbReference type="EC" id="1.1.1.133" evidence="3 6"/>
<feature type="domain" description="RmlD-like substrate binding" evidence="7">
    <location>
        <begin position="1"/>
        <end position="288"/>
    </location>
</feature>
<gene>
    <name evidence="8" type="primary">rfbD</name>
    <name evidence="8" type="ORF">ERS137941_01792</name>
</gene>
<dbReference type="GO" id="GO:0009243">
    <property type="term" value="P:O antigen biosynthetic process"/>
    <property type="evidence" value="ECO:0007669"/>
    <property type="project" value="UniProtKB-UniPathway"/>
</dbReference>
<keyword evidence="6 8" id="KW-0560">Oxidoreductase</keyword>
<evidence type="ECO:0000256" key="1">
    <source>
        <dbReference type="ARBA" id="ARBA00004781"/>
    </source>
</evidence>
<comment type="similarity">
    <text evidence="2 6">Belongs to the dTDP-4-dehydrorhamnose reductase family.</text>
</comment>
<evidence type="ECO:0000313" key="8">
    <source>
        <dbReference type="EMBL" id="CFQ61266.1"/>
    </source>
</evidence>
<evidence type="ECO:0000256" key="2">
    <source>
        <dbReference type="ARBA" id="ARBA00010944"/>
    </source>
</evidence>
<keyword evidence="6" id="KW-0521">NADP</keyword>
<dbReference type="Proteomes" id="UP000048841">
    <property type="component" value="Unassembled WGS sequence"/>
</dbReference>
<proteinExistence type="inferred from homology"/>
<dbReference type="GO" id="GO:0008831">
    <property type="term" value="F:dTDP-4-dehydrorhamnose reductase activity"/>
    <property type="evidence" value="ECO:0007669"/>
    <property type="project" value="UniProtKB-EC"/>
</dbReference>
<evidence type="ECO:0000256" key="5">
    <source>
        <dbReference type="ARBA" id="ARBA00048200"/>
    </source>
</evidence>
<dbReference type="EMBL" id="CGBR01000010">
    <property type="protein sequence ID" value="CFQ61266.1"/>
    <property type="molecule type" value="Genomic_DNA"/>
</dbReference>
<dbReference type="RefSeq" id="WP_023160189.1">
    <property type="nucleotide sequence ID" value="NZ_CGBR01000010.1"/>
</dbReference>
<dbReference type="CDD" id="cd05254">
    <property type="entry name" value="dTDP_HR_like_SDR_e"/>
    <property type="match status" value="1"/>
</dbReference>
<dbReference type="Gene3D" id="3.40.50.720">
    <property type="entry name" value="NAD(P)-binding Rossmann-like Domain"/>
    <property type="match status" value="1"/>
</dbReference>
<comment type="pathway">
    <text evidence="1 6">Carbohydrate biosynthesis; dTDP-L-rhamnose biosynthesis.</text>
</comment>
<comment type="catalytic activity">
    <reaction evidence="5 6">
        <text>dTDP-beta-L-rhamnose + NADP(+) = dTDP-4-dehydro-beta-L-rhamnose + NADPH + H(+)</text>
        <dbReference type="Rhea" id="RHEA:21796"/>
        <dbReference type="ChEBI" id="CHEBI:15378"/>
        <dbReference type="ChEBI" id="CHEBI:57510"/>
        <dbReference type="ChEBI" id="CHEBI:57783"/>
        <dbReference type="ChEBI" id="CHEBI:58349"/>
        <dbReference type="ChEBI" id="CHEBI:62830"/>
        <dbReference type="EC" id="1.1.1.133"/>
    </reaction>
</comment>
<evidence type="ECO:0000259" key="7">
    <source>
        <dbReference type="Pfam" id="PF04321"/>
    </source>
</evidence>
<dbReference type="AlphaFoldDB" id="A0A0H5H909"/>
<evidence type="ECO:0000313" key="9">
    <source>
        <dbReference type="Proteomes" id="UP000048841"/>
    </source>
</evidence>
<organism evidence="8 9">
    <name type="scientific">Yersinia enterocolitica</name>
    <dbReference type="NCBI Taxonomy" id="630"/>
    <lineage>
        <taxon>Bacteria</taxon>
        <taxon>Pseudomonadati</taxon>
        <taxon>Pseudomonadota</taxon>
        <taxon>Gammaproteobacteria</taxon>
        <taxon>Enterobacterales</taxon>
        <taxon>Yersiniaceae</taxon>
        <taxon>Yersinia</taxon>
    </lineage>
</organism>
<evidence type="ECO:0000256" key="4">
    <source>
        <dbReference type="ARBA" id="ARBA00017099"/>
    </source>
</evidence>
<comment type="function">
    <text evidence="6">Catalyzes the reduction of dTDP-6-deoxy-L-lyxo-4-hexulose to yield dTDP-L-rhamnose.</text>
</comment>
<protein>
    <recommendedName>
        <fullName evidence="4 6">dTDP-4-dehydrorhamnose reductase</fullName>
        <ecNumber evidence="3 6">1.1.1.133</ecNumber>
    </recommendedName>
</protein>
<accession>A0A0H5H909</accession>
<dbReference type="GO" id="GO:0019305">
    <property type="term" value="P:dTDP-rhamnose biosynthetic process"/>
    <property type="evidence" value="ECO:0007669"/>
    <property type="project" value="UniProtKB-UniPathway"/>
</dbReference>
<evidence type="ECO:0000256" key="6">
    <source>
        <dbReference type="RuleBase" id="RU364082"/>
    </source>
</evidence>
<dbReference type="InterPro" id="IPR005913">
    <property type="entry name" value="dTDP_dehydrorham_reduct"/>
</dbReference>
<dbReference type="UniPathway" id="UPA00281"/>
<dbReference type="PANTHER" id="PTHR10491">
    <property type="entry name" value="DTDP-4-DEHYDRORHAMNOSE REDUCTASE"/>
    <property type="match status" value="1"/>
</dbReference>
<name>A0A0H5H909_YEREN</name>
<dbReference type="InterPro" id="IPR036291">
    <property type="entry name" value="NAD(P)-bd_dom_sf"/>
</dbReference>
<dbReference type="UniPathway" id="UPA00124"/>
<dbReference type="NCBIfam" id="TIGR01214">
    <property type="entry name" value="rmlD"/>
    <property type="match status" value="1"/>
</dbReference>
<reference evidence="8 9" key="1">
    <citation type="submission" date="2015-03" db="EMBL/GenBank/DDBJ databases">
        <authorList>
            <person name="Murphy D."/>
        </authorList>
    </citation>
    <scope>NUCLEOTIDE SEQUENCE [LARGE SCALE GENOMIC DNA]</scope>
    <source>
        <strain evidence="8 9">IP26249</strain>
    </source>
</reference>
<dbReference type="Pfam" id="PF04321">
    <property type="entry name" value="RmlD_sub_bind"/>
    <property type="match status" value="1"/>
</dbReference>
<dbReference type="SUPFAM" id="SSF51735">
    <property type="entry name" value="NAD(P)-binding Rossmann-fold domains"/>
    <property type="match status" value="1"/>
</dbReference>
<dbReference type="InterPro" id="IPR029903">
    <property type="entry name" value="RmlD-like-bd"/>
</dbReference>
<sequence length="292" mass="32558">MRVIIIGAHGQVGCSLVEKFQDQDKVELLATGRDELDITNQSAVDEIIEQFKPDYIINSAAYTAVDKAEEEIELSYAINHNGVAHLAKAANKIGAVLLHISTDYVFDGENEAAYEETSPTKPKCIYGKSKLAGELAIAEAMDKFLIVRTSWVFGTHGNNFVKTMLRLGTTHECLSIVGDQFGGPTYSDDIANALVEMVKFIEDGNTPEWGCYHFSGEPHVSWYEFAKVIFNKARDKKIIDKLPTLSSINTSEYPTRASRPANSRLNCNRIKAQFNIEPSNWQVALNNIQEYK</sequence>